<evidence type="ECO:0000256" key="2">
    <source>
        <dbReference type="ARBA" id="ARBA00012169"/>
    </source>
</evidence>
<dbReference type="InterPro" id="IPR049160">
    <property type="entry name" value="PI4KB-PIK1_PIK"/>
</dbReference>
<dbReference type="AlphaFoldDB" id="A0AAD9LHK5"/>
<feature type="compositionally biased region" description="Basic and acidic residues" evidence="5">
    <location>
        <begin position="7"/>
        <end position="16"/>
    </location>
</feature>
<dbReference type="Proteomes" id="UP001195914">
    <property type="component" value="Unassembled WGS sequence"/>
</dbReference>
<accession>A0AAD9LHK5</accession>
<dbReference type="InterPro" id="IPR000403">
    <property type="entry name" value="PI3/4_kinase_cat_dom"/>
</dbReference>
<organism evidence="8 9">
    <name type="scientific">Babesia divergens</name>
    <dbReference type="NCBI Taxonomy" id="32595"/>
    <lineage>
        <taxon>Eukaryota</taxon>
        <taxon>Sar</taxon>
        <taxon>Alveolata</taxon>
        <taxon>Apicomplexa</taxon>
        <taxon>Aconoidasida</taxon>
        <taxon>Piroplasmida</taxon>
        <taxon>Babesiidae</taxon>
        <taxon>Babesia</taxon>
    </lineage>
</organism>
<dbReference type="Pfam" id="PF21245">
    <property type="entry name" value="PI4KB-PIK1_PIK"/>
    <property type="match status" value="1"/>
</dbReference>
<dbReference type="GO" id="GO:0004430">
    <property type="term" value="F:1-phosphatidylinositol 4-kinase activity"/>
    <property type="evidence" value="ECO:0007669"/>
    <property type="project" value="UniProtKB-EC"/>
</dbReference>
<dbReference type="SUPFAM" id="SSF56112">
    <property type="entry name" value="Protein kinase-like (PK-like)"/>
    <property type="match status" value="1"/>
</dbReference>
<evidence type="ECO:0000259" key="6">
    <source>
        <dbReference type="PROSITE" id="PS50290"/>
    </source>
</evidence>
<dbReference type="GO" id="GO:0016020">
    <property type="term" value="C:membrane"/>
    <property type="evidence" value="ECO:0007669"/>
    <property type="project" value="TreeGrafter"/>
</dbReference>
<evidence type="ECO:0000256" key="3">
    <source>
        <dbReference type="ARBA" id="ARBA00022679"/>
    </source>
</evidence>
<comment type="caution">
    <text evidence="8">The sequence shown here is derived from an EMBL/GenBank/DDBJ whole genome shotgun (WGS) entry which is preliminary data.</text>
</comment>
<dbReference type="CDD" id="cd05168">
    <property type="entry name" value="PI4Kc_III_beta"/>
    <property type="match status" value="1"/>
</dbReference>
<dbReference type="Pfam" id="PF00454">
    <property type="entry name" value="PI3_PI4_kinase"/>
    <property type="match status" value="1"/>
</dbReference>
<reference evidence="8" key="1">
    <citation type="journal article" date="2014" name="Nucleic Acids Res.">
        <title>The evolutionary dynamics of variant antigen genes in Babesia reveal a history of genomic innovation underlying host-parasite interaction.</title>
        <authorList>
            <person name="Jackson A.P."/>
            <person name="Otto T.D."/>
            <person name="Darby A."/>
            <person name="Ramaprasad A."/>
            <person name="Xia D."/>
            <person name="Echaide I.E."/>
            <person name="Farber M."/>
            <person name="Gahlot S."/>
            <person name="Gamble J."/>
            <person name="Gupta D."/>
            <person name="Gupta Y."/>
            <person name="Jackson L."/>
            <person name="Malandrin L."/>
            <person name="Malas T.B."/>
            <person name="Moussa E."/>
            <person name="Nair M."/>
            <person name="Reid A.J."/>
            <person name="Sanders M."/>
            <person name="Sharma J."/>
            <person name="Tracey A."/>
            <person name="Quail M.A."/>
            <person name="Weir W."/>
            <person name="Wastling J.M."/>
            <person name="Hall N."/>
            <person name="Willadsen P."/>
            <person name="Lingelbach K."/>
            <person name="Shiels B."/>
            <person name="Tait A."/>
            <person name="Berriman M."/>
            <person name="Allred D.R."/>
            <person name="Pain A."/>
        </authorList>
    </citation>
    <scope>NUCLEOTIDE SEQUENCE</scope>
    <source>
        <strain evidence="8">1802A</strain>
    </source>
</reference>
<dbReference type="EMBL" id="JAHBMH010000044">
    <property type="protein sequence ID" value="KAK1935932.1"/>
    <property type="molecule type" value="Genomic_DNA"/>
</dbReference>
<dbReference type="InterPro" id="IPR057754">
    <property type="entry name" value="PI4-kinase_beta/PIK1_cat"/>
</dbReference>
<dbReference type="PANTHER" id="PTHR10048:SF22">
    <property type="entry name" value="PHOSPHATIDYLINOSITOL 4-KINASE BETA"/>
    <property type="match status" value="1"/>
</dbReference>
<reference evidence="8" key="2">
    <citation type="submission" date="2021-05" db="EMBL/GenBank/DDBJ databases">
        <authorList>
            <person name="Pain A."/>
        </authorList>
    </citation>
    <scope>NUCLEOTIDE SEQUENCE</scope>
    <source>
        <strain evidence="8">1802A</strain>
    </source>
</reference>
<dbReference type="SMART" id="SM00146">
    <property type="entry name" value="PI3Kc"/>
    <property type="match status" value="1"/>
</dbReference>
<dbReference type="InterPro" id="IPR016024">
    <property type="entry name" value="ARM-type_fold"/>
</dbReference>
<comment type="catalytic activity">
    <reaction evidence="1">
        <text>a 1,2-diacyl-sn-glycero-3-phospho-(1D-myo-inositol) + ATP = a 1,2-diacyl-sn-glycero-3-phospho-(1D-myo-inositol 4-phosphate) + ADP + H(+)</text>
        <dbReference type="Rhea" id="RHEA:19877"/>
        <dbReference type="ChEBI" id="CHEBI:15378"/>
        <dbReference type="ChEBI" id="CHEBI:30616"/>
        <dbReference type="ChEBI" id="CHEBI:57880"/>
        <dbReference type="ChEBI" id="CHEBI:58178"/>
        <dbReference type="ChEBI" id="CHEBI:456216"/>
        <dbReference type="EC" id="2.7.1.67"/>
    </reaction>
</comment>
<dbReference type="InterPro" id="IPR015433">
    <property type="entry name" value="PI3/4_kinase"/>
</dbReference>
<dbReference type="GO" id="GO:0005737">
    <property type="term" value="C:cytoplasm"/>
    <property type="evidence" value="ECO:0007669"/>
    <property type="project" value="TreeGrafter"/>
</dbReference>
<dbReference type="SUPFAM" id="SSF48371">
    <property type="entry name" value="ARM repeat"/>
    <property type="match status" value="1"/>
</dbReference>
<dbReference type="EC" id="2.7.1.67" evidence="2"/>
<evidence type="ECO:0000259" key="7">
    <source>
        <dbReference type="PROSITE" id="PS51545"/>
    </source>
</evidence>
<dbReference type="PANTHER" id="PTHR10048">
    <property type="entry name" value="PHOSPHATIDYLINOSITOL KINASE"/>
    <property type="match status" value="1"/>
</dbReference>
<dbReference type="Gene3D" id="1.10.1070.11">
    <property type="entry name" value="Phosphatidylinositol 3-/4-kinase, catalytic domain"/>
    <property type="match status" value="1"/>
</dbReference>
<protein>
    <recommendedName>
        <fullName evidence="2">1-phosphatidylinositol 4-kinase</fullName>
        <ecNumber evidence="2">2.7.1.67</ecNumber>
    </recommendedName>
</protein>
<evidence type="ECO:0000313" key="9">
    <source>
        <dbReference type="Proteomes" id="UP001195914"/>
    </source>
</evidence>
<feature type="domain" description="PIK helical" evidence="7">
    <location>
        <begin position="109"/>
        <end position="319"/>
    </location>
</feature>
<feature type="region of interest" description="Disordered" evidence="5">
    <location>
        <begin position="663"/>
        <end position="684"/>
    </location>
</feature>
<dbReference type="InterPro" id="IPR042236">
    <property type="entry name" value="PI3K_accessory_sf"/>
</dbReference>
<dbReference type="GO" id="GO:0046854">
    <property type="term" value="P:phosphatidylinositol phosphate biosynthetic process"/>
    <property type="evidence" value="ECO:0007669"/>
    <property type="project" value="InterPro"/>
</dbReference>
<feature type="domain" description="PI3K/PI4K catalytic" evidence="6">
    <location>
        <begin position="695"/>
        <end position="964"/>
    </location>
</feature>
<keyword evidence="4 8" id="KW-0418">Kinase</keyword>
<feature type="region of interest" description="Disordered" evidence="5">
    <location>
        <begin position="1"/>
        <end position="147"/>
    </location>
</feature>
<dbReference type="PROSITE" id="PS00916">
    <property type="entry name" value="PI3_4_KINASE_2"/>
    <property type="match status" value="1"/>
</dbReference>
<dbReference type="Gene3D" id="1.25.40.70">
    <property type="entry name" value="Phosphatidylinositol 3-kinase, accessory domain (PIK)"/>
    <property type="match status" value="1"/>
</dbReference>
<evidence type="ECO:0000313" key="8">
    <source>
        <dbReference type="EMBL" id="KAK1935932.1"/>
    </source>
</evidence>
<dbReference type="GO" id="GO:0048015">
    <property type="term" value="P:phosphatidylinositol-mediated signaling"/>
    <property type="evidence" value="ECO:0007669"/>
    <property type="project" value="TreeGrafter"/>
</dbReference>
<name>A0AAD9LHK5_BABDI</name>
<dbReference type="InterPro" id="IPR001263">
    <property type="entry name" value="PI3K_accessory_dom"/>
</dbReference>
<dbReference type="InterPro" id="IPR011009">
    <property type="entry name" value="Kinase-like_dom_sf"/>
</dbReference>
<dbReference type="InterPro" id="IPR036940">
    <property type="entry name" value="PI3/4_kinase_cat_sf"/>
</dbReference>
<keyword evidence="9" id="KW-1185">Reference proteome</keyword>
<feature type="compositionally biased region" description="Basic and acidic residues" evidence="5">
    <location>
        <begin position="109"/>
        <end position="121"/>
    </location>
</feature>
<feature type="compositionally biased region" description="Polar residues" evidence="5">
    <location>
        <begin position="52"/>
        <end position="61"/>
    </location>
</feature>
<evidence type="ECO:0000256" key="5">
    <source>
        <dbReference type="SAM" id="MobiDB-lite"/>
    </source>
</evidence>
<keyword evidence="3" id="KW-0808">Transferase</keyword>
<dbReference type="Gene3D" id="3.30.1010.10">
    <property type="entry name" value="Phosphatidylinositol 3-kinase Catalytic Subunit, Chain A, domain 4"/>
    <property type="match status" value="1"/>
</dbReference>
<sequence length="979" mass="111593">MAEEFKDEGHVERSDSGEIDVVNEPEHVKPEEPEESDSVEEICPVKNGACDEQSSQDTAVQSGVEESDNVDQDESPTEDINESDRDVINTNPEDEEVPSSDKVIAPSAEEERAVSSEEVKPALDTVEQEESSDNNNLETKEPEDSVVTVDEVRQMPVMEQNISVIDVEKSTKEDKDYKKESKKRTSKAVVGTSENPIDITDLSVDSGSLLQLYQNDYFDAYMHMHHLYHKKEAGVHKYLVNLLYSKRTNEEIMFYLPQLCQMSISKYGKSPLHRFLLDKASTSMHFALKLSWFYQAIIADKASKLGHLSQKMTQETEMAVVNCKLISPVPSSNAPVEDIELNVCSKGLHLRRALVKGIRERNDDPFSSTTDVDLLDRPKFSNQLLYITNVLTCPQSKVKLPTPCTKIGNPLDLEIQPYVQYPDEMQYELERLMMKQRRLDYFNMLSNFVKLSMDVSKLLTAEPKRDAREPLLEMFAKSMNEWMLLQRCTVAAYEESFAYRGLSFPMKRMGYDKNTLIPFQFLRIVEDEIKIFFSRKRAPFVFYFEIANLDEDVKQITNELGEEAVNKVTFNHLYVFDAIVKDLLSAGLLDIADVERIKNPLECIRHVLGMLPNDVLERFQRTNDQLGSGFAASSIEIDDLDAVSVASSVKDLTLDSKSGLNDDGDVSKPISRTQSTSDSKHSIIDQMSKEEARAVVFPEILSDKKERLRRNSPYGGLKSWNVRAVVLKGGDDLRQEYMVNQLLILFQDIFISANLPLWLRPMEILVTGPNCGIIEFLHDTCSVDVIKRKFNVESIAKVFDRIYADNIFEARKNFIESHAAYSIISYLLHVKDRHNGNMLLDKDGHIVHIDYGFCLSNTPGNINFETSPFKLTKEYVDIIGGESSDNFAYFRTLVIRGLLEARKHMDRIVLLVEMMSDAHKMPCFAAGTSYTLDMFKDRFMLHLSEDVCIDRIVAMIEASVNNFRTVQYDNFQRLTNGIK</sequence>
<evidence type="ECO:0000256" key="1">
    <source>
        <dbReference type="ARBA" id="ARBA00001686"/>
    </source>
</evidence>
<dbReference type="PROSITE" id="PS51545">
    <property type="entry name" value="PIK_HELICAL"/>
    <property type="match status" value="1"/>
</dbReference>
<proteinExistence type="predicted"/>
<gene>
    <name evidence="8" type="ORF">X943_000472</name>
</gene>
<dbReference type="PROSITE" id="PS50290">
    <property type="entry name" value="PI3_4_KINASE_3"/>
    <property type="match status" value="1"/>
</dbReference>
<dbReference type="InterPro" id="IPR018936">
    <property type="entry name" value="PI3/4_kinase_CS"/>
</dbReference>
<dbReference type="PROSITE" id="PS00915">
    <property type="entry name" value="PI3_4_KINASE_1"/>
    <property type="match status" value="1"/>
</dbReference>
<evidence type="ECO:0000256" key="4">
    <source>
        <dbReference type="ARBA" id="ARBA00022777"/>
    </source>
</evidence>
<dbReference type="FunFam" id="1.10.1070.11:FF:000016">
    <property type="entry name" value="PIK1p Phosphatidylinositol 4-kinase"/>
    <property type="match status" value="1"/>
</dbReference>
<feature type="compositionally biased region" description="Acidic residues" evidence="5">
    <location>
        <begin position="65"/>
        <end position="81"/>
    </location>
</feature>